<dbReference type="InterPro" id="IPR006164">
    <property type="entry name" value="DNA_bd_Ku70/Ku80"/>
</dbReference>
<evidence type="ECO:0000256" key="2">
    <source>
        <dbReference type="ARBA" id="ARBA00012551"/>
    </source>
</evidence>
<evidence type="ECO:0000259" key="14">
    <source>
        <dbReference type="SMART" id="SM00559"/>
    </source>
</evidence>
<evidence type="ECO:0000256" key="9">
    <source>
        <dbReference type="ARBA" id="ARBA00023172"/>
    </source>
</evidence>
<sequence length="420" mass="48482">MRHLANLTTPHHNQSDRANRQLPSERRRRLLPRTRSPFGSAKGNISNPVDMADWHAHFQNEDEEDPEEAEDNEEDIRYAGRDSLIFLIDASEAMFEMNNEDTSAFDMTIQCVHRVYTSKIISSERDLLAVVFFGTQKHKNSVDFKHVYVLHDLDTPGAKRVLELDQFEGEKGKRSFKDQIGHSTDGSLADALWVCSNLFSDVRLKLSHKRIMLFTNNDNPHAKDSSKARMARTKASDLRETGGWAIITIKHRYLFVSNWAKELQQIVLEKEEIEELMRFDAPGLVLIGFKPLSLLKKHHYIRTSQFIYPEETMITGSSTLFSALLTKCLEKEVFAVARYIPRRNTPPRFVALVPQGEQLDDEQVQTIPPGFHLMFLPYADDKRKVDFTEKTVANEDQTEKMKQVVQKLRFKYRSVLVLDS</sequence>
<feature type="domain" description="Ku" evidence="14">
    <location>
        <begin position="246"/>
        <end position="393"/>
    </location>
</feature>
<dbReference type="GO" id="GO:0003690">
    <property type="term" value="F:double-stranded DNA binding"/>
    <property type="evidence" value="ECO:0007669"/>
    <property type="project" value="TreeGrafter"/>
</dbReference>
<dbReference type="PANTHER" id="PTHR12604">
    <property type="entry name" value="KU AUTOANTIGEN DNA HELICASE"/>
    <property type="match status" value="1"/>
</dbReference>
<dbReference type="InterPro" id="IPR006165">
    <property type="entry name" value="Ku70"/>
</dbReference>
<comment type="catalytic activity">
    <reaction evidence="12">
        <text>ATP + H2O = ADP + phosphate + H(+)</text>
        <dbReference type="Rhea" id="RHEA:13065"/>
        <dbReference type="ChEBI" id="CHEBI:15377"/>
        <dbReference type="ChEBI" id="CHEBI:15378"/>
        <dbReference type="ChEBI" id="CHEBI:30616"/>
        <dbReference type="ChEBI" id="CHEBI:43474"/>
        <dbReference type="ChEBI" id="CHEBI:456216"/>
        <dbReference type="EC" id="3.6.4.12"/>
    </reaction>
</comment>
<dbReference type="SUPFAM" id="SSF100939">
    <property type="entry name" value="SPOC domain-like"/>
    <property type="match status" value="1"/>
</dbReference>
<keyword evidence="9" id="KW-0233">DNA recombination</keyword>
<evidence type="ECO:0000256" key="4">
    <source>
        <dbReference type="ARBA" id="ARBA00022763"/>
    </source>
</evidence>
<feature type="compositionally biased region" description="Basic and acidic residues" evidence="13">
    <location>
        <begin position="13"/>
        <end position="25"/>
    </location>
</feature>
<dbReference type="SUPFAM" id="SSF53300">
    <property type="entry name" value="vWA-like"/>
    <property type="match status" value="1"/>
</dbReference>
<dbReference type="GO" id="GO:0042162">
    <property type="term" value="F:telomeric DNA binding"/>
    <property type="evidence" value="ECO:0007669"/>
    <property type="project" value="InterPro"/>
</dbReference>
<dbReference type="InterPro" id="IPR005161">
    <property type="entry name" value="Ku_N"/>
</dbReference>
<evidence type="ECO:0000256" key="1">
    <source>
        <dbReference type="ARBA" id="ARBA00004123"/>
    </source>
</evidence>
<dbReference type="FunFam" id="2.40.290.10:FF:000010">
    <property type="entry name" value="X-ray repair cross-complementing protein 6"/>
    <property type="match status" value="1"/>
</dbReference>
<proteinExistence type="predicted"/>
<reference evidence="15 16" key="1">
    <citation type="journal article" date="2018" name="Nat. Ecol. Evol.">
        <title>Shark genomes provide insights into elasmobranch evolution and the origin of vertebrates.</title>
        <authorList>
            <person name="Hara Y"/>
            <person name="Yamaguchi K"/>
            <person name="Onimaru K"/>
            <person name="Kadota M"/>
            <person name="Koyanagi M"/>
            <person name="Keeley SD"/>
            <person name="Tatsumi K"/>
            <person name="Tanaka K"/>
            <person name="Motone F"/>
            <person name="Kageyama Y"/>
            <person name="Nozu R"/>
            <person name="Adachi N"/>
            <person name="Nishimura O"/>
            <person name="Nakagawa R"/>
            <person name="Tanegashima C"/>
            <person name="Kiyatake I"/>
            <person name="Matsumoto R"/>
            <person name="Murakumo K"/>
            <person name="Nishida K"/>
            <person name="Terakita A"/>
            <person name="Kuratani S"/>
            <person name="Sato K"/>
            <person name="Hyodo S Kuraku.S."/>
        </authorList>
    </citation>
    <scope>NUCLEOTIDE SEQUENCE [LARGE SCALE GENOMIC DNA]</scope>
</reference>
<comment type="subcellular location">
    <subcellularLocation>
        <location evidence="1">Nucleus</location>
    </subcellularLocation>
</comment>
<evidence type="ECO:0000256" key="7">
    <source>
        <dbReference type="ARBA" id="ARBA00022840"/>
    </source>
</evidence>
<dbReference type="GO" id="GO:0003684">
    <property type="term" value="F:damaged DNA binding"/>
    <property type="evidence" value="ECO:0007669"/>
    <property type="project" value="InterPro"/>
</dbReference>
<evidence type="ECO:0000256" key="10">
    <source>
        <dbReference type="ARBA" id="ARBA00023204"/>
    </source>
</evidence>
<dbReference type="GO" id="GO:0016787">
    <property type="term" value="F:hydrolase activity"/>
    <property type="evidence" value="ECO:0007669"/>
    <property type="project" value="UniProtKB-KW"/>
</dbReference>
<dbReference type="Gene3D" id="2.40.290.10">
    <property type="match status" value="1"/>
</dbReference>
<keyword evidence="6" id="KW-0347">Helicase</keyword>
<dbReference type="FunFam" id="3.40.50.410:FF:000080">
    <property type="entry name" value="X-ray repair-complementing defective repair in Chinese hamster cells 6"/>
    <property type="match status" value="1"/>
</dbReference>
<comment type="caution">
    <text evidence="15">The sequence shown here is derived from an EMBL/GenBank/DDBJ whole genome shotgun (WGS) entry which is preliminary data.</text>
</comment>
<evidence type="ECO:0000256" key="8">
    <source>
        <dbReference type="ARBA" id="ARBA00023125"/>
    </source>
</evidence>
<dbReference type="InterPro" id="IPR036465">
    <property type="entry name" value="vWFA_dom_sf"/>
</dbReference>
<dbReference type="EMBL" id="BEZZ01002474">
    <property type="protein sequence ID" value="GCC21787.1"/>
    <property type="molecule type" value="Genomic_DNA"/>
</dbReference>
<keyword evidence="3" id="KW-0547">Nucleotide-binding</keyword>
<dbReference type="SMART" id="SM00559">
    <property type="entry name" value="Ku78"/>
    <property type="match status" value="1"/>
</dbReference>
<dbReference type="Gene3D" id="1.10.1600.10">
    <property type="match status" value="1"/>
</dbReference>
<evidence type="ECO:0000256" key="5">
    <source>
        <dbReference type="ARBA" id="ARBA00022801"/>
    </source>
</evidence>
<evidence type="ECO:0000313" key="16">
    <source>
        <dbReference type="Proteomes" id="UP000287033"/>
    </source>
</evidence>
<dbReference type="CDD" id="cd00788">
    <property type="entry name" value="KU70"/>
    <property type="match status" value="1"/>
</dbReference>
<dbReference type="GO" id="GO:0006310">
    <property type="term" value="P:DNA recombination"/>
    <property type="evidence" value="ECO:0007669"/>
    <property type="project" value="UniProtKB-KW"/>
</dbReference>
<dbReference type="GO" id="GO:0043564">
    <property type="term" value="C:Ku70:Ku80 complex"/>
    <property type="evidence" value="ECO:0007669"/>
    <property type="project" value="InterPro"/>
</dbReference>
<keyword evidence="5" id="KW-0378">Hydrolase</keyword>
<dbReference type="GO" id="GO:0003678">
    <property type="term" value="F:DNA helicase activity"/>
    <property type="evidence" value="ECO:0007669"/>
    <property type="project" value="UniProtKB-EC"/>
</dbReference>
<keyword evidence="8" id="KW-0238">DNA-binding</keyword>
<keyword evidence="10" id="KW-0234">DNA repair</keyword>
<evidence type="ECO:0000256" key="6">
    <source>
        <dbReference type="ARBA" id="ARBA00022806"/>
    </source>
</evidence>
<feature type="region of interest" description="Disordered" evidence="13">
    <location>
        <begin position="1"/>
        <end position="47"/>
    </location>
</feature>
<evidence type="ECO:0000256" key="3">
    <source>
        <dbReference type="ARBA" id="ARBA00022741"/>
    </source>
</evidence>
<keyword evidence="4" id="KW-0227">DNA damage</keyword>
<dbReference type="PANTHER" id="PTHR12604:SF2">
    <property type="entry name" value="X-RAY REPAIR CROSS-COMPLEMENTING PROTEIN 6"/>
    <property type="match status" value="1"/>
</dbReference>
<dbReference type="InterPro" id="IPR016194">
    <property type="entry name" value="SPOC-like_C_dom_sf"/>
</dbReference>
<accession>A0A401RUH5</accession>
<dbReference type="GO" id="GO:0006303">
    <property type="term" value="P:double-strand break repair via nonhomologous end joining"/>
    <property type="evidence" value="ECO:0007669"/>
    <property type="project" value="InterPro"/>
</dbReference>
<dbReference type="Proteomes" id="UP000287033">
    <property type="component" value="Unassembled WGS sequence"/>
</dbReference>
<protein>
    <recommendedName>
        <fullName evidence="2">DNA helicase</fullName>
        <ecNumber evidence="2">3.6.4.12</ecNumber>
    </recommendedName>
</protein>
<gene>
    <name evidence="15" type="ORF">chiPu_0020262</name>
</gene>
<evidence type="ECO:0000256" key="12">
    <source>
        <dbReference type="ARBA" id="ARBA00047995"/>
    </source>
</evidence>
<keyword evidence="16" id="KW-1185">Reference proteome</keyword>
<dbReference type="InterPro" id="IPR047087">
    <property type="entry name" value="KU70_core_dom"/>
</dbReference>
<dbReference type="OrthoDB" id="3249161at2759"/>
<dbReference type="GO" id="GO:0000723">
    <property type="term" value="P:telomere maintenance"/>
    <property type="evidence" value="ECO:0007669"/>
    <property type="project" value="InterPro"/>
</dbReference>
<keyword evidence="7" id="KW-0067">ATP-binding</keyword>
<dbReference type="CDD" id="cd01458">
    <property type="entry name" value="vWA_ku"/>
    <property type="match status" value="1"/>
</dbReference>
<evidence type="ECO:0000313" key="15">
    <source>
        <dbReference type="EMBL" id="GCC21787.1"/>
    </source>
</evidence>
<dbReference type="AlphaFoldDB" id="A0A401RUH5"/>
<dbReference type="OMA" id="YKLECQI"/>
<dbReference type="NCBIfam" id="TIGR00578">
    <property type="entry name" value="ku70"/>
    <property type="match status" value="2"/>
</dbReference>
<evidence type="ECO:0000256" key="11">
    <source>
        <dbReference type="ARBA" id="ARBA00023242"/>
    </source>
</evidence>
<dbReference type="EC" id="3.6.4.12" evidence="2"/>
<evidence type="ECO:0000256" key="13">
    <source>
        <dbReference type="SAM" id="MobiDB-lite"/>
    </source>
</evidence>
<feature type="compositionally biased region" description="Polar residues" evidence="13">
    <location>
        <begin position="1"/>
        <end position="12"/>
    </location>
</feature>
<dbReference type="Pfam" id="PF03731">
    <property type="entry name" value="Ku_N"/>
    <property type="match status" value="1"/>
</dbReference>
<organism evidence="15 16">
    <name type="scientific">Chiloscyllium punctatum</name>
    <name type="common">Brownbanded bambooshark</name>
    <name type="synonym">Hemiscyllium punctatum</name>
    <dbReference type="NCBI Taxonomy" id="137246"/>
    <lineage>
        <taxon>Eukaryota</taxon>
        <taxon>Metazoa</taxon>
        <taxon>Chordata</taxon>
        <taxon>Craniata</taxon>
        <taxon>Vertebrata</taxon>
        <taxon>Chondrichthyes</taxon>
        <taxon>Elasmobranchii</taxon>
        <taxon>Galeomorphii</taxon>
        <taxon>Galeoidea</taxon>
        <taxon>Orectolobiformes</taxon>
        <taxon>Hemiscylliidae</taxon>
        <taxon>Chiloscyllium</taxon>
    </lineage>
</organism>
<name>A0A401RUH5_CHIPU</name>
<dbReference type="Gene3D" id="3.40.50.410">
    <property type="entry name" value="von Willebrand factor, type A domain"/>
    <property type="match status" value="1"/>
</dbReference>
<keyword evidence="11" id="KW-0539">Nucleus</keyword>
<dbReference type="STRING" id="137246.A0A401RUH5"/>
<dbReference type="GO" id="GO:0005524">
    <property type="term" value="F:ATP binding"/>
    <property type="evidence" value="ECO:0007669"/>
    <property type="project" value="UniProtKB-KW"/>
</dbReference>